<reference evidence="8" key="1">
    <citation type="submission" date="2012-12" db="EMBL/GenBank/DDBJ databases">
        <authorList>
            <person name="Hellsten U."/>
            <person name="Grimwood J."/>
            <person name="Chapman J.A."/>
            <person name="Shapiro H."/>
            <person name="Aerts A."/>
            <person name="Otillar R.P."/>
            <person name="Terry A.Y."/>
            <person name="Boore J.L."/>
            <person name="Simakov O."/>
            <person name="Marletaz F."/>
            <person name="Cho S.-J."/>
            <person name="Edsinger-Gonzales E."/>
            <person name="Havlak P."/>
            <person name="Kuo D.-H."/>
            <person name="Larsson T."/>
            <person name="Lv J."/>
            <person name="Arendt D."/>
            <person name="Savage R."/>
            <person name="Osoegawa K."/>
            <person name="de Jong P."/>
            <person name="Lindberg D.R."/>
            <person name="Seaver E.C."/>
            <person name="Weisblat D.A."/>
            <person name="Putnam N.H."/>
            <person name="Grigoriev I.V."/>
            <person name="Rokhsar D.S."/>
        </authorList>
    </citation>
    <scope>NUCLEOTIDE SEQUENCE</scope>
    <source>
        <strain evidence="8">I ESC-2004</strain>
    </source>
</reference>
<dbReference type="InterPro" id="IPR037277">
    <property type="entry name" value="Granulin_sf"/>
</dbReference>
<keyword evidence="4" id="KW-1015">Disulfide bond</keyword>
<evidence type="ECO:0000313" key="8">
    <source>
        <dbReference type="Proteomes" id="UP000014760"/>
    </source>
</evidence>
<dbReference type="AlphaFoldDB" id="R7T7H1"/>
<dbReference type="EnsemblMetazoa" id="CapteT60732">
    <property type="protein sequence ID" value="CapteP60732"/>
    <property type="gene ID" value="CapteG60732"/>
</dbReference>
<feature type="non-terminal residue" evidence="6">
    <location>
        <position position="57"/>
    </location>
</feature>
<accession>R7T7H1</accession>
<evidence type="ECO:0000313" key="6">
    <source>
        <dbReference type="EMBL" id="ELT89599.1"/>
    </source>
</evidence>
<feature type="non-terminal residue" evidence="6">
    <location>
        <position position="1"/>
    </location>
</feature>
<feature type="domain" description="Granulins" evidence="5">
    <location>
        <begin position="35"/>
        <end position="48"/>
    </location>
</feature>
<evidence type="ECO:0000256" key="2">
    <source>
        <dbReference type="ARBA" id="ARBA00010093"/>
    </source>
</evidence>
<dbReference type="Proteomes" id="UP000014760">
    <property type="component" value="Unassembled WGS sequence"/>
</dbReference>
<dbReference type="OrthoDB" id="5854875at2759"/>
<dbReference type="Pfam" id="PF00396">
    <property type="entry name" value="Granulin"/>
    <property type="match status" value="1"/>
</dbReference>
<name>R7T7H1_CAPTE</name>
<dbReference type="SUPFAM" id="SSF57277">
    <property type="entry name" value="Granulin repeat"/>
    <property type="match status" value="1"/>
</dbReference>
<dbReference type="EMBL" id="KB311275">
    <property type="protein sequence ID" value="ELT89599.1"/>
    <property type="molecule type" value="Genomic_DNA"/>
</dbReference>
<keyword evidence="8" id="KW-1185">Reference proteome</keyword>
<reference evidence="7" key="3">
    <citation type="submission" date="2015-06" db="UniProtKB">
        <authorList>
            <consortium name="EnsemblMetazoa"/>
        </authorList>
    </citation>
    <scope>IDENTIFICATION</scope>
</reference>
<organism evidence="6">
    <name type="scientific">Capitella teleta</name>
    <name type="common">Polychaete worm</name>
    <dbReference type="NCBI Taxonomy" id="283909"/>
    <lineage>
        <taxon>Eukaryota</taxon>
        <taxon>Metazoa</taxon>
        <taxon>Spiralia</taxon>
        <taxon>Lophotrochozoa</taxon>
        <taxon>Annelida</taxon>
        <taxon>Polychaeta</taxon>
        <taxon>Sedentaria</taxon>
        <taxon>Scolecida</taxon>
        <taxon>Capitellidae</taxon>
        <taxon>Capitella</taxon>
    </lineage>
</organism>
<dbReference type="PROSITE" id="PS00799">
    <property type="entry name" value="GRANULINS"/>
    <property type="match status" value="1"/>
</dbReference>
<protein>
    <recommendedName>
        <fullName evidence="5">Granulins domain-containing protein</fullName>
    </recommendedName>
</protein>
<dbReference type="Gene3D" id="2.10.25.160">
    <property type="entry name" value="Granulin"/>
    <property type="match status" value="1"/>
</dbReference>
<dbReference type="HOGENOM" id="CLU_3002392_0_0_1"/>
<evidence type="ECO:0000259" key="5">
    <source>
        <dbReference type="PROSITE" id="PS00799"/>
    </source>
</evidence>
<dbReference type="EMBL" id="AMQN01032539">
    <property type="status" value="NOT_ANNOTATED_CDS"/>
    <property type="molecule type" value="Genomic_DNA"/>
</dbReference>
<evidence type="ECO:0000256" key="1">
    <source>
        <dbReference type="ARBA" id="ARBA00004613"/>
    </source>
</evidence>
<evidence type="ECO:0000256" key="3">
    <source>
        <dbReference type="ARBA" id="ARBA00022525"/>
    </source>
</evidence>
<keyword evidence="3" id="KW-0964">Secreted</keyword>
<sequence>IVCPDKKSTCPKGSTCCLLTSGQFGCCPLDEAVCCDDGEHCCPHGYTCDSSAGTCSK</sequence>
<dbReference type="PANTHER" id="PTHR12274:SF3">
    <property type="entry name" value="PROGRANULIN"/>
    <property type="match status" value="1"/>
</dbReference>
<reference evidence="6 8" key="2">
    <citation type="journal article" date="2013" name="Nature">
        <title>Insights into bilaterian evolution from three spiralian genomes.</title>
        <authorList>
            <person name="Simakov O."/>
            <person name="Marletaz F."/>
            <person name="Cho S.J."/>
            <person name="Edsinger-Gonzales E."/>
            <person name="Havlak P."/>
            <person name="Hellsten U."/>
            <person name="Kuo D.H."/>
            <person name="Larsson T."/>
            <person name="Lv J."/>
            <person name="Arendt D."/>
            <person name="Savage R."/>
            <person name="Osoegawa K."/>
            <person name="de Jong P."/>
            <person name="Grimwood J."/>
            <person name="Chapman J.A."/>
            <person name="Shapiro H."/>
            <person name="Aerts A."/>
            <person name="Otillar R.P."/>
            <person name="Terry A.Y."/>
            <person name="Boore J.L."/>
            <person name="Grigoriev I.V."/>
            <person name="Lindberg D.R."/>
            <person name="Seaver E.C."/>
            <person name="Weisblat D.A."/>
            <person name="Putnam N.H."/>
            <person name="Rokhsar D.S."/>
        </authorList>
    </citation>
    <scope>NUCLEOTIDE SEQUENCE</scope>
    <source>
        <strain evidence="6 8">I ESC-2004</strain>
    </source>
</reference>
<dbReference type="InterPro" id="IPR039036">
    <property type="entry name" value="Granulin_fam"/>
</dbReference>
<comment type="similarity">
    <text evidence="2">Belongs to the granulin family.</text>
</comment>
<dbReference type="SMART" id="SM00277">
    <property type="entry name" value="GRAN"/>
    <property type="match status" value="1"/>
</dbReference>
<dbReference type="GO" id="GO:0005576">
    <property type="term" value="C:extracellular region"/>
    <property type="evidence" value="ECO:0007669"/>
    <property type="project" value="UniProtKB-SubCell"/>
</dbReference>
<gene>
    <name evidence="6" type="ORF">CAPTEDRAFT_60732</name>
</gene>
<comment type="subcellular location">
    <subcellularLocation>
        <location evidence="1">Secreted</location>
    </subcellularLocation>
</comment>
<dbReference type="InterPro" id="IPR000118">
    <property type="entry name" value="Granulin"/>
</dbReference>
<evidence type="ECO:0000256" key="4">
    <source>
        <dbReference type="ARBA" id="ARBA00023157"/>
    </source>
</evidence>
<dbReference type="STRING" id="283909.R7T7H1"/>
<dbReference type="PANTHER" id="PTHR12274">
    <property type="entry name" value="GRANULIN"/>
    <property type="match status" value="1"/>
</dbReference>
<proteinExistence type="inferred from homology"/>
<evidence type="ECO:0000313" key="7">
    <source>
        <dbReference type="EnsemblMetazoa" id="CapteP60732"/>
    </source>
</evidence>